<proteinExistence type="evidence at protein level"/>
<reference evidence="3" key="4">
    <citation type="submission" date="2025-05" db="UniProtKB">
        <authorList>
            <consortium name="Ensembl"/>
        </authorList>
    </citation>
    <scope>IDENTIFICATION</scope>
    <source>
        <strain evidence="3">C57BL/6J</strain>
    </source>
</reference>
<dbReference type="AGR" id="MGI:96824"/>
<feature type="chain" id="PRO_5015086045" evidence="1">
    <location>
        <begin position="26"/>
        <end position="154"/>
    </location>
</feature>
<reference evidence="2" key="2">
    <citation type="submission" date="2009-01" db="EMBL/GenBank/DDBJ databases">
        <authorList>
            <person name="North P."/>
            <person name="Leaves N."/>
            <person name="Greystrong J."/>
            <person name="Coppola M."/>
            <person name="Manjunath S."/>
            <person name="Russell E."/>
            <person name="Smith M."/>
            <person name="Strachan G."/>
            <person name="Tofts C."/>
            <person name="Boal E."/>
            <person name="Cobley V."/>
            <person name="Hunter G."/>
            <person name="Kimberley C."/>
            <person name="Thomas D."/>
            <person name="Cave-Berry L."/>
            <person name="Weston P."/>
            <person name="Botcherby M.R.M."/>
        </authorList>
    </citation>
    <scope>NUCLEOTIDE SEQUENCE</scope>
</reference>
<keyword evidence="5" id="KW-1185">Reference proteome</keyword>
<evidence type="ECO:0000313" key="4">
    <source>
        <dbReference type="MGI" id="MGI:96824"/>
    </source>
</evidence>
<gene>
    <name evidence="2 3 4" type="primary">Tlr4</name>
    <name evidence="2" type="ORF">RP24-209H15.1-004</name>
</gene>
<dbReference type="Ensembl" id="ENSMUST00000107365.3">
    <property type="protein sequence ID" value="ENSMUSP00000102988.3"/>
    <property type="gene ID" value="ENSMUSG00000039005.14"/>
</dbReference>
<dbReference type="EMBL" id="BX649609">
    <property type="protein sequence ID" value="CAD83014.1"/>
    <property type="status" value="JOINED"/>
    <property type="molecule type" value="Genomic_DNA"/>
</dbReference>
<dbReference type="SMR" id="A2BHU8"/>
<evidence type="ECO:0000313" key="5">
    <source>
        <dbReference type="Proteomes" id="UP000000589"/>
    </source>
</evidence>
<dbReference type="Antibodypedia" id="3410">
    <property type="antibodies" value="1885 antibodies from 52 providers"/>
</dbReference>
<dbReference type="ExpressionAtlas" id="A2BHU8">
    <property type="expression patterns" value="baseline and differential"/>
</dbReference>
<feature type="signal peptide" evidence="1">
    <location>
        <begin position="1"/>
        <end position="25"/>
    </location>
</feature>
<keyword evidence="6" id="KW-1267">Proteomics identification</keyword>
<reference evidence="3 5" key="1">
    <citation type="journal article" date="2009" name="PLoS Biol.">
        <title>Lineage-specific biology revealed by a finished genome assembly of the mouse.</title>
        <authorList>
            <consortium name="Mouse Genome Sequencing Consortium"/>
            <person name="Church D.M."/>
            <person name="Goodstadt L."/>
            <person name="Hillier L.W."/>
            <person name="Zody M.C."/>
            <person name="Goldstein S."/>
            <person name="She X."/>
            <person name="Bult C.J."/>
            <person name="Agarwala R."/>
            <person name="Cherry J.L."/>
            <person name="DiCuccio M."/>
            <person name="Hlavina W."/>
            <person name="Kapustin Y."/>
            <person name="Meric P."/>
            <person name="Maglott D."/>
            <person name="Birtle Z."/>
            <person name="Marques A.C."/>
            <person name="Graves T."/>
            <person name="Zhou S."/>
            <person name="Teague B."/>
            <person name="Potamousis K."/>
            <person name="Churas C."/>
            <person name="Place M."/>
            <person name="Herschleb J."/>
            <person name="Runnheim R."/>
            <person name="Forrest D."/>
            <person name="Amos-Landgraf J."/>
            <person name="Schwartz D.C."/>
            <person name="Cheng Z."/>
            <person name="Lindblad-Toh K."/>
            <person name="Eichler E.E."/>
            <person name="Ponting C.P."/>
        </authorList>
    </citation>
    <scope>NUCLEOTIDE SEQUENCE [LARGE SCALE GENOMIC DNA]</scope>
    <source>
        <strain evidence="3 5">C57BL/6J</strain>
    </source>
</reference>
<dbReference type="EMBL" id="AL805946">
    <property type="protein sequence ID" value="CAD83014.1"/>
    <property type="molecule type" value="Genomic_DNA"/>
</dbReference>
<dbReference type="AlphaFoldDB" id="A2BHU8"/>
<sequence>MMPPWLLARTLIMALFFSCLTPGSLNPCIEVVPNITYQCMDQKLSKVPDDIPSSTKNIDLSFNPLKILKSYSFSNFSELQWLDLSREMNTESKSSEAHALALSHILSPCQPSRRKLRVKLGSLSYQRAEEGVRSSEIGYSCLHVDTRHDINAVD</sequence>
<dbReference type="SUPFAM" id="SSF52058">
    <property type="entry name" value="L domain-like"/>
    <property type="match status" value="1"/>
</dbReference>
<dbReference type="VEuPathDB" id="HostDB:ENSMUSG00000039005"/>
<evidence type="ECO:0007829" key="6">
    <source>
        <dbReference type="ProteomicsDB" id="A2BHU8"/>
    </source>
</evidence>
<dbReference type="MGI" id="MGI:96824">
    <property type="gene designation" value="Tlr4"/>
</dbReference>
<protein>
    <submittedName>
        <fullName evidence="2 3">Toll-like receptor 4</fullName>
    </submittedName>
</protein>
<evidence type="ECO:0000313" key="2">
    <source>
        <dbReference type="EMBL" id="CAD83014.1"/>
    </source>
</evidence>
<keyword evidence="1" id="KW-0732">Signal</keyword>
<accession>A2BHU8</accession>
<dbReference type="HOGENOM" id="CLU_1703646_0_0_1"/>
<dbReference type="Bgee" id="ENSMUSG00000039005">
    <property type="expression patterns" value="Expressed in lumbar dorsal root ganglion and 143 other cell types or tissues"/>
</dbReference>
<name>A2BHU8_MOUSE</name>
<reference evidence="3" key="3">
    <citation type="journal article" date="2011" name="PLoS Biol.">
        <title>Modernizing reference genome assemblies.</title>
        <authorList>
            <person name="Church D.M."/>
            <person name="Schneider V.A."/>
            <person name="Graves T."/>
            <person name="Auger K."/>
            <person name="Cunningham F."/>
            <person name="Bouk N."/>
            <person name="Chen H.C."/>
            <person name="Agarwala R."/>
            <person name="McLaren W.M."/>
            <person name="Ritchie G.R."/>
            <person name="Albracht D."/>
            <person name="Kremitzki M."/>
            <person name="Rock S."/>
            <person name="Kotkiewicz H."/>
            <person name="Kremitzki C."/>
            <person name="Wollam A."/>
            <person name="Trani L."/>
            <person name="Fulton L."/>
            <person name="Fulton R."/>
            <person name="Matthews L."/>
            <person name="Whitehead S."/>
            <person name="Chow W."/>
            <person name="Torrance J."/>
            <person name="Dunn M."/>
            <person name="Harden G."/>
            <person name="Threadgold G."/>
            <person name="Wood J."/>
            <person name="Collins J."/>
            <person name="Heath P."/>
            <person name="Griffiths G."/>
            <person name="Pelan S."/>
            <person name="Grafham D."/>
            <person name="Eichler E.E."/>
            <person name="Weinstock G."/>
            <person name="Mardis E.R."/>
            <person name="Wilson R.K."/>
            <person name="Howe K."/>
            <person name="Flicek P."/>
            <person name="Hubbard T."/>
        </authorList>
    </citation>
    <scope>NUCLEOTIDE SEQUENCE [LARGE SCALE GENOMIC DNA]</scope>
    <source>
        <strain evidence="3">C57BL/6J</strain>
    </source>
</reference>
<dbReference type="Gene3D" id="3.80.10.10">
    <property type="entry name" value="Ribonuclease Inhibitor"/>
    <property type="match status" value="1"/>
</dbReference>
<evidence type="ECO:0000313" key="3">
    <source>
        <dbReference type="Ensembl" id="ENSMUSP00000102988.3"/>
    </source>
</evidence>
<dbReference type="ProteomicsDB" id="342961"/>
<dbReference type="GeneTree" id="ENSGT00940000160778"/>
<dbReference type="InterPro" id="IPR032675">
    <property type="entry name" value="LRR_dom_sf"/>
</dbReference>
<evidence type="ECO:0000256" key="1">
    <source>
        <dbReference type="SAM" id="SignalP"/>
    </source>
</evidence>
<dbReference type="Proteomes" id="UP000000589">
    <property type="component" value="Chromosome 4"/>
</dbReference>
<organism evidence="3 5">
    <name type="scientific">Mus musculus</name>
    <name type="common">Mouse</name>
    <dbReference type="NCBI Taxonomy" id="10090"/>
    <lineage>
        <taxon>Eukaryota</taxon>
        <taxon>Metazoa</taxon>
        <taxon>Chordata</taxon>
        <taxon>Craniata</taxon>
        <taxon>Vertebrata</taxon>
        <taxon>Euteleostomi</taxon>
        <taxon>Mammalia</taxon>
        <taxon>Eutheria</taxon>
        <taxon>Euarchontoglires</taxon>
        <taxon>Glires</taxon>
        <taxon>Rodentia</taxon>
        <taxon>Myomorpha</taxon>
        <taxon>Muroidea</taxon>
        <taxon>Muridae</taxon>
        <taxon>Murinae</taxon>
        <taxon>Mus</taxon>
        <taxon>Mus</taxon>
    </lineage>
</organism>
<keyword evidence="2" id="KW-0675">Receptor</keyword>